<dbReference type="GO" id="GO:0005730">
    <property type="term" value="C:nucleolus"/>
    <property type="evidence" value="ECO:0007669"/>
    <property type="project" value="TreeGrafter"/>
</dbReference>
<dbReference type="AlphaFoldDB" id="A0A6J8EHG2"/>
<dbReference type="InterPro" id="IPR002466">
    <property type="entry name" value="A_deamin"/>
</dbReference>
<dbReference type="GO" id="GO:0008251">
    <property type="term" value="F:tRNA-specific adenosine deaminase activity"/>
    <property type="evidence" value="ECO:0007669"/>
    <property type="project" value="TreeGrafter"/>
</dbReference>
<accession>A0A6J8EHG2</accession>
<dbReference type="GO" id="GO:0003726">
    <property type="term" value="F:double-stranded RNA adenosine deaminase activity"/>
    <property type="evidence" value="ECO:0007669"/>
    <property type="project" value="TreeGrafter"/>
</dbReference>
<dbReference type="GO" id="GO:0005737">
    <property type="term" value="C:cytoplasm"/>
    <property type="evidence" value="ECO:0007669"/>
    <property type="project" value="TreeGrafter"/>
</dbReference>
<feature type="domain" description="A to I editase" evidence="2">
    <location>
        <begin position="10"/>
        <end position="314"/>
    </location>
</feature>
<protein>
    <submittedName>
        <fullName evidence="3">Double-stranded RNA-specific editase 1,Double-stranded RNA-specific adenosine deaminase</fullName>
    </submittedName>
</protein>
<dbReference type="PANTHER" id="PTHR10910">
    <property type="entry name" value="EUKARYOTE SPECIFIC DSRNA BINDING PROTEIN"/>
    <property type="match status" value="1"/>
</dbReference>
<evidence type="ECO:0000259" key="2">
    <source>
        <dbReference type="PROSITE" id="PS50141"/>
    </source>
</evidence>
<reference evidence="3 4" key="1">
    <citation type="submission" date="2020-06" db="EMBL/GenBank/DDBJ databases">
        <authorList>
            <person name="Li R."/>
            <person name="Bekaert M."/>
        </authorList>
    </citation>
    <scope>NUCLEOTIDE SEQUENCE [LARGE SCALE GENOMIC DNA]</scope>
    <source>
        <strain evidence="4">wild</strain>
    </source>
</reference>
<sequence length="315" mass="36155">MPKFFICVWFLYRRLLSFQPGVNDEILEPSSSGKLKIKDGITFHLYISTAPCGDGALFSPRDSESNNAPLQSLNDKSHQPTFANQVQGVLRTKMEGGEGTIPVDEDFVAQTFDGILRGERLRTMSCSDKLCRWNVLGMQGALLSHFIDPIYLSSLTLGFLYDHGHLSRAMCCRVDRDEPKVETMLPSGYRLNHPWLGRITACEPSRETQKTKALSVNWNFYDDRPEVTDGTEGRCYTGIEKGSMFSRCTKRKFYDAFKHVCQKFGRQDLLQADNYYKAKQMAIDFQQAKQVMLKKFKDQKMRVWVSKPTEEEMFN</sequence>
<feature type="chain" id="PRO_5026936733" evidence="1">
    <location>
        <begin position="18"/>
        <end position="315"/>
    </location>
</feature>
<dbReference type="SMART" id="SM00552">
    <property type="entry name" value="ADEAMc"/>
    <property type="match status" value="1"/>
</dbReference>
<name>A0A6J8EHG2_MYTCO</name>
<dbReference type="GO" id="GO:0006396">
    <property type="term" value="P:RNA processing"/>
    <property type="evidence" value="ECO:0007669"/>
    <property type="project" value="InterPro"/>
</dbReference>
<organism evidence="3 4">
    <name type="scientific">Mytilus coruscus</name>
    <name type="common">Sea mussel</name>
    <dbReference type="NCBI Taxonomy" id="42192"/>
    <lineage>
        <taxon>Eukaryota</taxon>
        <taxon>Metazoa</taxon>
        <taxon>Spiralia</taxon>
        <taxon>Lophotrochozoa</taxon>
        <taxon>Mollusca</taxon>
        <taxon>Bivalvia</taxon>
        <taxon>Autobranchia</taxon>
        <taxon>Pteriomorphia</taxon>
        <taxon>Mytilida</taxon>
        <taxon>Mytiloidea</taxon>
        <taxon>Mytilidae</taxon>
        <taxon>Mytilinae</taxon>
        <taxon>Mytilus</taxon>
    </lineage>
</organism>
<dbReference type="PANTHER" id="PTHR10910:SF107">
    <property type="entry name" value="DOUBLE-STRANDED RNA-SPECIFIC ADENOSINE DEAMINASE"/>
    <property type="match status" value="1"/>
</dbReference>
<dbReference type="GO" id="GO:0006382">
    <property type="term" value="P:adenosine to inosine editing"/>
    <property type="evidence" value="ECO:0007669"/>
    <property type="project" value="TreeGrafter"/>
</dbReference>
<dbReference type="Proteomes" id="UP000507470">
    <property type="component" value="Unassembled WGS sequence"/>
</dbReference>
<dbReference type="OrthoDB" id="10268011at2759"/>
<evidence type="ECO:0000256" key="1">
    <source>
        <dbReference type="SAM" id="SignalP"/>
    </source>
</evidence>
<keyword evidence="1" id="KW-0732">Signal</keyword>
<gene>
    <name evidence="3" type="ORF">MCOR_52401</name>
</gene>
<keyword evidence="4" id="KW-1185">Reference proteome</keyword>
<feature type="signal peptide" evidence="1">
    <location>
        <begin position="1"/>
        <end position="17"/>
    </location>
</feature>
<evidence type="ECO:0000313" key="3">
    <source>
        <dbReference type="EMBL" id="CAC5420139.1"/>
    </source>
</evidence>
<dbReference type="GO" id="GO:0003725">
    <property type="term" value="F:double-stranded RNA binding"/>
    <property type="evidence" value="ECO:0007669"/>
    <property type="project" value="TreeGrafter"/>
</dbReference>
<dbReference type="PROSITE" id="PS50141">
    <property type="entry name" value="A_DEAMIN_EDITASE"/>
    <property type="match status" value="1"/>
</dbReference>
<dbReference type="Pfam" id="PF02137">
    <property type="entry name" value="A_deamin"/>
    <property type="match status" value="1"/>
</dbReference>
<proteinExistence type="predicted"/>
<evidence type="ECO:0000313" key="4">
    <source>
        <dbReference type="Proteomes" id="UP000507470"/>
    </source>
</evidence>
<dbReference type="EMBL" id="CACVKT020009075">
    <property type="protein sequence ID" value="CAC5420139.1"/>
    <property type="molecule type" value="Genomic_DNA"/>
</dbReference>